<feature type="region of interest" description="Disordered" evidence="1">
    <location>
        <begin position="468"/>
        <end position="498"/>
    </location>
</feature>
<dbReference type="Pfam" id="PF03659">
    <property type="entry name" value="Glyco_hydro_71"/>
    <property type="match status" value="1"/>
</dbReference>
<evidence type="ECO:0000313" key="4">
    <source>
        <dbReference type="Proteomes" id="UP001465976"/>
    </source>
</evidence>
<dbReference type="EMBL" id="JBAHYK010000143">
    <property type="protein sequence ID" value="KAL0577673.1"/>
    <property type="molecule type" value="Genomic_DNA"/>
</dbReference>
<feature type="signal peptide" evidence="2">
    <location>
        <begin position="1"/>
        <end position="22"/>
    </location>
</feature>
<dbReference type="InterPro" id="IPR005197">
    <property type="entry name" value="Glyco_hydro_71"/>
</dbReference>
<gene>
    <name evidence="3" type="ORF">V5O48_004321</name>
</gene>
<evidence type="ECO:0000313" key="3">
    <source>
        <dbReference type="EMBL" id="KAL0577673.1"/>
    </source>
</evidence>
<dbReference type="CDD" id="cd11577">
    <property type="entry name" value="GH71"/>
    <property type="match status" value="1"/>
</dbReference>
<dbReference type="Gene3D" id="3.20.20.80">
    <property type="entry name" value="Glycosidases"/>
    <property type="match status" value="1"/>
</dbReference>
<feature type="chain" id="PRO_5045398648" evidence="2">
    <location>
        <begin position="23"/>
        <end position="498"/>
    </location>
</feature>
<organism evidence="3 4">
    <name type="scientific">Marasmius crinis-equi</name>
    <dbReference type="NCBI Taxonomy" id="585013"/>
    <lineage>
        <taxon>Eukaryota</taxon>
        <taxon>Fungi</taxon>
        <taxon>Dikarya</taxon>
        <taxon>Basidiomycota</taxon>
        <taxon>Agaricomycotina</taxon>
        <taxon>Agaricomycetes</taxon>
        <taxon>Agaricomycetidae</taxon>
        <taxon>Agaricales</taxon>
        <taxon>Marasmiineae</taxon>
        <taxon>Marasmiaceae</taxon>
        <taxon>Marasmius</taxon>
    </lineage>
</organism>
<proteinExistence type="predicted"/>
<protein>
    <submittedName>
        <fullName evidence="3">Uncharacterized protein</fullName>
    </submittedName>
</protein>
<feature type="compositionally biased region" description="Pro residues" evidence="1">
    <location>
        <begin position="473"/>
        <end position="482"/>
    </location>
</feature>
<dbReference type="Proteomes" id="UP001465976">
    <property type="component" value="Unassembled WGS sequence"/>
</dbReference>
<keyword evidence="2" id="KW-0732">Signal</keyword>
<feature type="compositionally biased region" description="Low complexity" evidence="1">
    <location>
        <begin position="483"/>
        <end position="498"/>
    </location>
</feature>
<reference evidence="3 4" key="1">
    <citation type="submission" date="2024-02" db="EMBL/GenBank/DDBJ databases">
        <title>A draft genome for the cacao thread blight pathogen Marasmius crinis-equi.</title>
        <authorList>
            <person name="Cohen S.P."/>
            <person name="Baruah I.K."/>
            <person name="Amoako-Attah I."/>
            <person name="Bukari Y."/>
            <person name="Meinhardt L.W."/>
            <person name="Bailey B.A."/>
        </authorList>
    </citation>
    <scope>NUCLEOTIDE SEQUENCE [LARGE SCALE GENOMIC DNA]</scope>
    <source>
        <strain evidence="3 4">GH-76</strain>
    </source>
</reference>
<keyword evidence="4" id="KW-1185">Reference proteome</keyword>
<accession>A0ABR3FQY6</accession>
<sequence>MLLDRIFFGLFGLAFMAVVVEGLQSNNTLNSTGVFSNLNLGVTMDNEGRDASSYDADMRLAKFSGIDAFALNIGTDPSMDKQLGLAYASAAQIGMKVFISFDFAWFRTDDPGAIAARISRWAKEPAQFFYNGKIFVSSFEGNGLDVNAVRAQVRQATGMEIYFAPNFAPRGQGGAGFGGVDGALNWMGWRNNGHNRAPDGAVVTVDAGDRAYINELSGKGYIAPVSAWFSTHFGPEVAYSKNWVFPGDLLLYHRWVEILALQPQFVELLTWNDYGESHYMGPLSSRHSDDGASKWVNDMPHTGWLTLSKAFITAYKAGANTLWPYFIDSDKLIYWYRTHPRDLNCDSTDTTGRPEGYQILTDTISVVVLLRSPAVVSILSGGTRYLSSELPAGASALSVPFKLGAQRFSIMRNGVEVMEATSLKEIKAECPCGLYNFNPYVGTLAPEAVDSLDSAGLAAFSRGLRADCKPQPSLSPNPPPTAPVTSTVGVGPVPTEKV</sequence>
<name>A0ABR3FQY6_9AGAR</name>
<evidence type="ECO:0000256" key="2">
    <source>
        <dbReference type="SAM" id="SignalP"/>
    </source>
</evidence>
<comment type="caution">
    <text evidence="3">The sequence shown here is derived from an EMBL/GenBank/DDBJ whole genome shotgun (WGS) entry which is preliminary data.</text>
</comment>
<evidence type="ECO:0000256" key="1">
    <source>
        <dbReference type="SAM" id="MobiDB-lite"/>
    </source>
</evidence>